<evidence type="ECO:0000256" key="7">
    <source>
        <dbReference type="ARBA" id="ARBA00023170"/>
    </source>
</evidence>
<evidence type="ECO:0000259" key="12">
    <source>
        <dbReference type="SMART" id="SM00907"/>
    </source>
</evidence>
<dbReference type="Pfam" id="PF02351">
    <property type="entry name" value="GDNF"/>
    <property type="match status" value="2"/>
</dbReference>
<feature type="domain" description="GDNF/GAS1" evidence="12">
    <location>
        <begin position="196"/>
        <end position="276"/>
    </location>
</feature>
<proteinExistence type="inferred from homology"/>
<feature type="domain" description="GDNF/GAS1" evidence="12">
    <location>
        <begin position="74"/>
        <end position="154"/>
    </location>
</feature>
<keyword evidence="4" id="KW-0336">GPI-anchor</keyword>
<dbReference type="FunFam" id="1.10.220.110:FF:000001">
    <property type="entry name" value="GDNF family receptor alpha"/>
    <property type="match status" value="1"/>
</dbReference>
<accession>A0A8T2MKI3</accession>
<organism evidence="13 14">
    <name type="scientific">Astyanax mexicanus</name>
    <name type="common">Blind cave fish</name>
    <name type="synonym">Astyanax fasciatus mexicanus</name>
    <dbReference type="NCBI Taxonomy" id="7994"/>
    <lineage>
        <taxon>Eukaryota</taxon>
        <taxon>Metazoa</taxon>
        <taxon>Chordata</taxon>
        <taxon>Craniata</taxon>
        <taxon>Vertebrata</taxon>
        <taxon>Euteleostomi</taxon>
        <taxon>Actinopterygii</taxon>
        <taxon>Neopterygii</taxon>
        <taxon>Teleostei</taxon>
        <taxon>Ostariophysi</taxon>
        <taxon>Characiformes</taxon>
        <taxon>Characoidei</taxon>
        <taxon>Acestrorhamphidae</taxon>
        <taxon>Acestrorhamphinae</taxon>
        <taxon>Astyanax</taxon>
    </lineage>
</organism>
<comment type="caution">
    <text evidence="13">The sequence shown here is derived from an EMBL/GenBank/DDBJ whole genome shotgun (WGS) entry which is preliminary data.</text>
</comment>
<dbReference type="GO" id="GO:0007399">
    <property type="term" value="P:nervous system development"/>
    <property type="evidence" value="ECO:0007669"/>
    <property type="project" value="TreeGrafter"/>
</dbReference>
<dbReference type="EMBL" id="JAICCE010000002">
    <property type="protein sequence ID" value="KAG9281251.1"/>
    <property type="molecule type" value="Genomic_DNA"/>
</dbReference>
<evidence type="ECO:0000256" key="8">
    <source>
        <dbReference type="ARBA" id="ARBA00023180"/>
    </source>
</evidence>
<name>A0A8T2MKI3_ASTMX</name>
<keyword evidence="7 13" id="KW-0675">Receptor</keyword>
<evidence type="ECO:0000256" key="3">
    <source>
        <dbReference type="ARBA" id="ARBA00022475"/>
    </source>
</evidence>
<dbReference type="InterPro" id="IPR003438">
    <property type="entry name" value="GDNF_rcpt"/>
</dbReference>
<dbReference type="SMART" id="SM00907">
    <property type="entry name" value="GDNF"/>
    <property type="match status" value="3"/>
</dbReference>
<dbReference type="PANTHER" id="PTHR10269">
    <property type="entry name" value="GDNF RECEPTOR ALPHA"/>
    <property type="match status" value="1"/>
</dbReference>
<gene>
    <name evidence="13" type="primary">GFRA4</name>
    <name evidence="13" type="ORF">AMEX_G4041</name>
</gene>
<keyword evidence="11" id="KW-0812">Transmembrane</keyword>
<feature type="domain" description="GDNF/GAS1" evidence="12">
    <location>
        <begin position="287"/>
        <end position="381"/>
    </location>
</feature>
<evidence type="ECO:0000256" key="1">
    <source>
        <dbReference type="ARBA" id="ARBA00004609"/>
    </source>
</evidence>
<keyword evidence="11" id="KW-1133">Transmembrane helix</keyword>
<dbReference type="InterPro" id="IPR016017">
    <property type="entry name" value="GDNF/GAS1"/>
</dbReference>
<dbReference type="Proteomes" id="UP000752171">
    <property type="component" value="Unassembled WGS sequence"/>
</dbReference>
<keyword evidence="8" id="KW-0325">Glycoprotein</keyword>
<dbReference type="PRINTS" id="PR01316">
    <property type="entry name" value="GDNFRECEPTOR"/>
</dbReference>
<comment type="similarity">
    <text evidence="2">Belongs to the GDNFR family.</text>
</comment>
<evidence type="ECO:0000256" key="2">
    <source>
        <dbReference type="ARBA" id="ARBA00005961"/>
    </source>
</evidence>
<feature type="transmembrane region" description="Helical" evidence="11">
    <location>
        <begin position="487"/>
        <end position="506"/>
    </location>
</feature>
<dbReference type="Gene3D" id="1.10.220.110">
    <property type="entry name" value="GDNF binding domain"/>
    <property type="match status" value="1"/>
</dbReference>
<dbReference type="GO" id="GO:0007169">
    <property type="term" value="P:cell surface receptor protein tyrosine kinase signaling pathway"/>
    <property type="evidence" value="ECO:0007669"/>
    <property type="project" value="UniProtKB-ARBA"/>
</dbReference>
<feature type="region of interest" description="Disordered" evidence="10">
    <location>
        <begin position="391"/>
        <end position="412"/>
    </location>
</feature>
<dbReference type="SUPFAM" id="SSF110035">
    <property type="entry name" value="GDNF receptor-like"/>
    <property type="match status" value="1"/>
</dbReference>
<keyword evidence="6 11" id="KW-0472">Membrane</keyword>
<evidence type="ECO:0000256" key="6">
    <source>
        <dbReference type="ARBA" id="ARBA00023136"/>
    </source>
</evidence>
<keyword evidence="9" id="KW-0449">Lipoprotein</keyword>
<keyword evidence="3" id="KW-1003">Cell membrane</keyword>
<sequence>MHVVDARAPVRRTQPLSRSVQLRSRHLQHPSPGCLELRGVTVSTMISVGILLNLVFIRGLLSSVVPLFPGTLDCEEAVQECISEPKCERLYRQLDYCVDEEAVAPLGPDTRQACSDAQNALLHYHNLQECKCQRGSRRELVCLRVYWTVRFPQGYDDIETSPYEDIELELVRNAENSKLASIVAVSSFSLDGQNRCLKAAQDCGLFEKCGALRSEYVLACTKRAVGSERCNRQKCHRALRRFLERVPEEYSFSLLFCSCTDPLCGERRRKTIVPSCSYEERETQPNCLHLEIYCLRDDLCRSRLADFQQNCQPSPHSPSGCLRESGAVCLKAYAGLIGTIMTPNYVSNSSTEVSQWCNCEGSGNQWQDCLRILHMFNSNACLRNAIDNMGSSNPRPVEGTPLPPPRPSPHLQHDELHVNLLSDLNSVEESEEEKQEEEEEEEEQEEMEAAEEFNVIPPFSDKATVTNLGGSETGRVHSRASSTLAPAPMLMLMLMLMLQLLLLTTLSRG</sequence>
<dbReference type="InterPro" id="IPR037193">
    <property type="entry name" value="GDNF_alpha"/>
</dbReference>
<dbReference type="GO" id="GO:0043235">
    <property type="term" value="C:receptor complex"/>
    <property type="evidence" value="ECO:0007669"/>
    <property type="project" value="TreeGrafter"/>
</dbReference>
<feature type="region of interest" description="Disordered" evidence="10">
    <location>
        <begin position="426"/>
        <end position="480"/>
    </location>
</feature>
<evidence type="ECO:0000313" key="14">
    <source>
        <dbReference type="Proteomes" id="UP000752171"/>
    </source>
</evidence>
<feature type="compositionally biased region" description="Acidic residues" evidence="10">
    <location>
        <begin position="426"/>
        <end position="451"/>
    </location>
</feature>
<evidence type="ECO:0000256" key="4">
    <source>
        <dbReference type="ARBA" id="ARBA00022622"/>
    </source>
</evidence>
<dbReference type="PANTHER" id="PTHR10269:SF15">
    <property type="entry name" value="GDNF FAMILY RECEPTOR ALPHA-3"/>
    <property type="match status" value="1"/>
</dbReference>
<dbReference type="AlphaFoldDB" id="A0A8T2MKI3"/>
<dbReference type="GO" id="GO:0038023">
    <property type="term" value="F:signaling receptor activity"/>
    <property type="evidence" value="ECO:0007669"/>
    <property type="project" value="InterPro"/>
</dbReference>
<comment type="subcellular location">
    <subcellularLocation>
        <location evidence="1">Cell membrane</location>
        <topology evidence="1">Lipid-anchor</topology>
        <topology evidence="1">GPI-anchor</topology>
    </subcellularLocation>
</comment>
<dbReference type="OrthoDB" id="9894700at2759"/>
<evidence type="ECO:0000256" key="10">
    <source>
        <dbReference type="SAM" id="MobiDB-lite"/>
    </source>
</evidence>
<evidence type="ECO:0000313" key="13">
    <source>
        <dbReference type="EMBL" id="KAG9281251.1"/>
    </source>
</evidence>
<evidence type="ECO:0000256" key="11">
    <source>
        <dbReference type="SAM" id="Phobius"/>
    </source>
</evidence>
<protein>
    <submittedName>
        <fullName evidence="13">GDNF family receptor alpha-4-like</fullName>
    </submittedName>
</protein>
<reference evidence="13 14" key="1">
    <citation type="submission" date="2021-07" db="EMBL/GenBank/DDBJ databases">
        <authorList>
            <person name="Imarazene B."/>
            <person name="Zahm M."/>
            <person name="Klopp C."/>
            <person name="Cabau C."/>
            <person name="Beille S."/>
            <person name="Jouanno E."/>
            <person name="Castinel A."/>
            <person name="Lluch J."/>
            <person name="Gil L."/>
            <person name="Kuchtly C."/>
            <person name="Lopez Roques C."/>
            <person name="Donnadieu C."/>
            <person name="Parrinello H."/>
            <person name="Journot L."/>
            <person name="Du K."/>
            <person name="Schartl M."/>
            <person name="Retaux S."/>
            <person name="Guiguen Y."/>
        </authorList>
    </citation>
    <scope>NUCLEOTIDE SEQUENCE [LARGE SCALE GENOMIC DNA]</scope>
    <source>
        <strain evidence="13">Pach_M1</strain>
        <tissue evidence="13">Testis</tissue>
    </source>
</reference>
<keyword evidence="5" id="KW-0732">Signal</keyword>
<evidence type="ECO:0000256" key="9">
    <source>
        <dbReference type="ARBA" id="ARBA00023288"/>
    </source>
</evidence>
<dbReference type="GO" id="GO:0009897">
    <property type="term" value="C:external side of plasma membrane"/>
    <property type="evidence" value="ECO:0007669"/>
    <property type="project" value="TreeGrafter"/>
</dbReference>
<evidence type="ECO:0000256" key="5">
    <source>
        <dbReference type="ARBA" id="ARBA00022729"/>
    </source>
</evidence>